<accession>A0ACB8DZE2</accession>
<proteinExistence type="predicted"/>
<reference evidence="1" key="1">
    <citation type="submission" date="2020-05" db="EMBL/GenBank/DDBJ databases">
        <title>Large-scale comparative analyses of tick genomes elucidate their genetic diversity and vector capacities.</title>
        <authorList>
            <person name="Jia N."/>
            <person name="Wang J."/>
            <person name="Shi W."/>
            <person name="Du L."/>
            <person name="Sun Y."/>
            <person name="Zhan W."/>
            <person name="Jiang J."/>
            <person name="Wang Q."/>
            <person name="Zhang B."/>
            <person name="Ji P."/>
            <person name="Sakyi L.B."/>
            <person name="Cui X."/>
            <person name="Yuan T."/>
            <person name="Jiang B."/>
            <person name="Yang W."/>
            <person name="Lam T.T.-Y."/>
            <person name="Chang Q."/>
            <person name="Ding S."/>
            <person name="Wang X."/>
            <person name="Zhu J."/>
            <person name="Ruan X."/>
            <person name="Zhao L."/>
            <person name="Wei J."/>
            <person name="Que T."/>
            <person name="Du C."/>
            <person name="Cheng J."/>
            <person name="Dai P."/>
            <person name="Han X."/>
            <person name="Huang E."/>
            <person name="Gao Y."/>
            <person name="Liu J."/>
            <person name="Shao H."/>
            <person name="Ye R."/>
            <person name="Li L."/>
            <person name="Wei W."/>
            <person name="Wang X."/>
            <person name="Wang C."/>
            <person name="Yang T."/>
            <person name="Huo Q."/>
            <person name="Li W."/>
            <person name="Guo W."/>
            <person name="Chen H."/>
            <person name="Zhou L."/>
            <person name="Ni X."/>
            <person name="Tian J."/>
            <person name="Zhou Y."/>
            <person name="Sheng Y."/>
            <person name="Liu T."/>
            <person name="Pan Y."/>
            <person name="Xia L."/>
            <person name="Li J."/>
            <person name="Zhao F."/>
            <person name="Cao W."/>
        </authorList>
    </citation>
    <scope>NUCLEOTIDE SEQUENCE</scope>
    <source>
        <strain evidence="1">Dsil-2018</strain>
    </source>
</reference>
<keyword evidence="2" id="KW-1185">Reference proteome</keyword>
<sequence length="278" mass="31794">MAQEREDREDPEPVLMSYLGFWDPMRRLRTQPSPQCLVETRRALADIYLKPVPGTYVVPHEEDVTMIQAVLLGPPGTPYEGGFFWFLMRCPPEYPAKPPQVRLMTTDEGRVRFGPNFNESGMICLSLLGTWPGASWKPAHRIRVVLNALHSLMTTDPYFNEPTLVRRKEPGEASGYNDFIRHETIRVAVCDMVEACLQKNAPYHPHLQVAILKAFKDLYVNYIKIVRGQIHLTGRKMSDPFSARSGRYRYDVLLGRLQELYHRTVCGCRQGSGGVKRS</sequence>
<dbReference type="EMBL" id="CM023470">
    <property type="protein sequence ID" value="KAH7979909.1"/>
    <property type="molecule type" value="Genomic_DNA"/>
</dbReference>
<dbReference type="Proteomes" id="UP000821865">
    <property type="component" value="Chromosome 1"/>
</dbReference>
<comment type="caution">
    <text evidence="1">The sequence shown here is derived from an EMBL/GenBank/DDBJ whole genome shotgun (WGS) entry which is preliminary data.</text>
</comment>
<gene>
    <name evidence="1" type="ORF">HPB49_011903</name>
</gene>
<organism evidence="1 2">
    <name type="scientific">Dermacentor silvarum</name>
    <name type="common">Tick</name>
    <dbReference type="NCBI Taxonomy" id="543639"/>
    <lineage>
        <taxon>Eukaryota</taxon>
        <taxon>Metazoa</taxon>
        <taxon>Ecdysozoa</taxon>
        <taxon>Arthropoda</taxon>
        <taxon>Chelicerata</taxon>
        <taxon>Arachnida</taxon>
        <taxon>Acari</taxon>
        <taxon>Parasitiformes</taxon>
        <taxon>Ixodida</taxon>
        <taxon>Ixodoidea</taxon>
        <taxon>Ixodidae</taxon>
        <taxon>Rhipicephalinae</taxon>
        <taxon>Dermacentor</taxon>
    </lineage>
</organism>
<protein>
    <submittedName>
        <fullName evidence="1">Uncharacterized protein</fullName>
    </submittedName>
</protein>
<name>A0ACB8DZE2_DERSI</name>
<evidence type="ECO:0000313" key="2">
    <source>
        <dbReference type="Proteomes" id="UP000821865"/>
    </source>
</evidence>
<evidence type="ECO:0000313" key="1">
    <source>
        <dbReference type="EMBL" id="KAH7979909.1"/>
    </source>
</evidence>